<dbReference type="InterPro" id="IPR011251">
    <property type="entry name" value="Luciferase-like_dom"/>
</dbReference>
<feature type="domain" description="Luciferase-like" evidence="1">
    <location>
        <begin position="10"/>
        <end position="308"/>
    </location>
</feature>
<dbReference type="NCBIfam" id="TIGR03617">
    <property type="entry name" value="F420_MSMEG_2256"/>
    <property type="match status" value="1"/>
</dbReference>
<dbReference type="GO" id="GO:0016705">
    <property type="term" value="F:oxidoreductase activity, acting on paired donors, with incorporation or reduction of molecular oxygen"/>
    <property type="evidence" value="ECO:0007669"/>
    <property type="project" value="InterPro"/>
</dbReference>
<dbReference type="InterPro" id="IPR036661">
    <property type="entry name" value="Luciferase-like_sf"/>
</dbReference>
<name>A0A1Q9LCH7_9PSEU</name>
<evidence type="ECO:0000259" key="1">
    <source>
        <dbReference type="Pfam" id="PF00296"/>
    </source>
</evidence>
<dbReference type="InterPro" id="IPR050564">
    <property type="entry name" value="F420-G6PD/mer"/>
</dbReference>
<dbReference type="Proteomes" id="UP000186040">
    <property type="component" value="Unassembled WGS sequence"/>
</dbReference>
<evidence type="ECO:0000313" key="3">
    <source>
        <dbReference type="Proteomes" id="UP000186040"/>
    </source>
</evidence>
<dbReference type="PANTHER" id="PTHR43244">
    <property type="match status" value="1"/>
</dbReference>
<dbReference type="InterPro" id="IPR019919">
    <property type="entry name" value="Lucif-like_OxRdtase_MSMEG_2256"/>
</dbReference>
<dbReference type="AlphaFoldDB" id="A0A1Q9LCH7"/>
<dbReference type="Pfam" id="PF00296">
    <property type="entry name" value="Bac_luciferase"/>
    <property type="match status" value="1"/>
</dbReference>
<accession>A0A1Q9LCH7</accession>
<dbReference type="RefSeq" id="WP_075977948.1">
    <property type="nucleotide sequence ID" value="NZ_MKQR01000028.1"/>
</dbReference>
<evidence type="ECO:0000313" key="2">
    <source>
        <dbReference type="EMBL" id="OLR89737.1"/>
    </source>
</evidence>
<sequence length="343" mass="37093">MKVDSGGYARTVGEAAEGVVAAEVAGYDGAWVAETQLDPFLALAVAAERTERIELVTGIAVAFARNPMTVAVAANDLQVHSRGRFVLGLGSQIKPHITKRFGMPWSAPAARMREFVLAVRAIWSAFESGERLAFRGEFYQHTLLTPFFNPGPNPYGQPKVLLAAVGERMTEVAGEVADGMLCHSFTTERYLREVTIPALERGRAKVGKSLAGFEISGPSFVAAGESAEELAASIAETKKQIAFYGSTPAYRPVLELHGWGGLQDELYALSKRGRWDEMAALVDDEVLHAFAVVGTPVEAAAEVRRRYGDVVQRLTLTTSDAPNPARWEPVYRALREAEGGGAR</sequence>
<comment type="caution">
    <text evidence="2">The sequence shown here is derived from an EMBL/GenBank/DDBJ whole genome shotgun (WGS) entry which is preliminary data.</text>
</comment>
<organism evidence="2 3">
    <name type="scientific">Actinokineospora bangkokensis</name>
    <dbReference type="NCBI Taxonomy" id="1193682"/>
    <lineage>
        <taxon>Bacteria</taxon>
        <taxon>Bacillati</taxon>
        <taxon>Actinomycetota</taxon>
        <taxon>Actinomycetes</taxon>
        <taxon>Pseudonocardiales</taxon>
        <taxon>Pseudonocardiaceae</taxon>
        <taxon>Actinokineospora</taxon>
    </lineage>
</organism>
<dbReference type="PANTHER" id="PTHR43244:SF2">
    <property type="entry name" value="CONSERVED HYPOTHETICAL ALANINE AND PROLINE-RICH PROTEIN"/>
    <property type="match status" value="1"/>
</dbReference>
<dbReference type="Gene3D" id="3.20.20.30">
    <property type="entry name" value="Luciferase-like domain"/>
    <property type="match status" value="1"/>
</dbReference>
<gene>
    <name evidence="2" type="ORF">BJP25_01530</name>
</gene>
<protein>
    <submittedName>
        <fullName evidence="2">LLM class F420-dependent oxidoreductase</fullName>
    </submittedName>
</protein>
<keyword evidence="3" id="KW-1185">Reference proteome</keyword>
<reference evidence="2 3" key="1">
    <citation type="submission" date="2016-10" db="EMBL/GenBank/DDBJ databases">
        <title>The Draft Genome Sequence of Actinokineospora bangkokensis 44EHWT reveals the biosynthetic pathway of antifungal compounds Thailandins with unusual extender unit butylmalonyl-CoA.</title>
        <authorList>
            <person name="Greule A."/>
            <person name="Intra B."/>
            <person name="Flemming S."/>
            <person name="Rommel M.G."/>
            <person name="Panbangred W."/>
            <person name="Bechthold A."/>
        </authorList>
    </citation>
    <scope>NUCLEOTIDE SEQUENCE [LARGE SCALE GENOMIC DNA]</scope>
    <source>
        <strain evidence="2 3">44EHW</strain>
    </source>
</reference>
<dbReference type="STRING" id="1193682.BJP25_01530"/>
<dbReference type="EMBL" id="MKQR01000028">
    <property type="protein sequence ID" value="OLR89737.1"/>
    <property type="molecule type" value="Genomic_DNA"/>
</dbReference>
<dbReference type="SUPFAM" id="SSF51679">
    <property type="entry name" value="Bacterial luciferase-like"/>
    <property type="match status" value="1"/>
</dbReference>
<dbReference type="CDD" id="cd01097">
    <property type="entry name" value="Tetrahydromethanopterin_reductase"/>
    <property type="match status" value="1"/>
</dbReference>
<proteinExistence type="predicted"/>
<dbReference type="OrthoDB" id="3284378at2"/>